<dbReference type="EMBL" id="JAAGWK010000037">
    <property type="protein sequence ID" value="NEL56567.1"/>
    <property type="molecule type" value="Genomic_DNA"/>
</dbReference>
<keyword evidence="3" id="KW-1185">Reference proteome</keyword>
<dbReference type="Proteomes" id="UP000470470">
    <property type="component" value="Unassembled WGS sequence"/>
</dbReference>
<name>A0A7K3WJD7_9ACTN</name>
<protein>
    <submittedName>
        <fullName evidence="2">Uncharacterized protein</fullName>
    </submittedName>
</protein>
<reference evidence="2 3" key="1">
    <citation type="submission" date="2020-02" db="EMBL/GenBank/DDBJ databases">
        <title>The whole genome sequence of CPCC 205119.</title>
        <authorList>
            <person name="Jiang Z."/>
        </authorList>
    </citation>
    <scope>NUCLEOTIDE SEQUENCE [LARGE SCALE GENOMIC DNA]</scope>
    <source>
        <strain evidence="2 3">CPCC 205119</strain>
    </source>
</reference>
<feature type="region of interest" description="Disordered" evidence="1">
    <location>
        <begin position="24"/>
        <end position="58"/>
    </location>
</feature>
<dbReference type="AlphaFoldDB" id="A0A7K3WJD7"/>
<feature type="region of interest" description="Disordered" evidence="1">
    <location>
        <begin position="85"/>
        <end position="112"/>
    </location>
</feature>
<organism evidence="2 3">
    <name type="scientific">Goekera deserti</name>
    <dbReference type="NCBI Taxonomy" id="2497753"/>
    <lineage>
        <taxon>Bacteria</taxon>
        <taxon>Bacillati</taxon>
        <taxon>Actinomycetota</taxon>
        <taxon>Actinomycetes</taxon>
        <taxon>Geodermatophilales</taxon>
        <taxon>Geodermatophilaceae</taxon>
        <taxon>Goekera</taxon>
    </lineage>
</organism>
<comment type="caution">
    <text evidence="2">The sequence shown here is derived from an EMBL/GenBank/DDBJ whole genome shotgun (WGS) entry which is preliminary data.</text>
</comment>
<feature type="compositionally biased region" description="Basic residues" evidence="1">
    <location>
        <begin position="85"/>
        <end position="98"/>
    </location>
</feature>
<accession>A0A7K3WJD7</accession>
<proteinExistence type="predicted"/>
<sequence length="112" mass="12355">MTGTLLLACCITLSWLLLDAAGRRPRRRVRTPERTAAVVPDRTRGPVGTGTDPLDAPLEDRCPDVVPALHAFAHSGAPMRLRSRRVRGRRRGCVRPRGLRPAGPRPRTARVH</sequence>
<gene>
    <name evidence="2" type="ORF">G1H19_21600</name>
</gene>
<evidence type="ECO:0000313" key="2">
    <source>
        <dbReference type="EMBL" id="NEL56567.1"/>
    </source>
</evidence>
<dbReference type="RefSeq" id="WP_152732114.1">
    <property type="nucleotide sequence ID" value="NZ_JAABOZ010000013.1"/>
</dbReference>
<evidence type="ECO:0000256" key="1">
    <source>
        <dbReference type="SAM" id="MobiDB-lite"/>
    </source>
</evidence>
<evidence type="ECO:0000313" key="3">
    <source>
        <dbReference type="Proteomes" id="UP000470470"/>
    </source>
</evidence>